<keyword evidence="3" id="KW-1185">Reference proteome</keyword>
<organism evidence="2 3">
    <name type="scientific">Naegleria lovaniensis</name>
    <name type="common">Amoeba</name>
    <dbReference type="NCBI Taxonomy" id="51637"/>
    <lineage>
        <taxon>Eukaryota</taxon>
        <taxon>Discoba</taxon>
        <taxon>Heterolobosea</taxon>
        <taxon>Tetramitia</taxon>
        <taxon>Eutetramitia</taxon>
        <taxon>Vahlkampfiidae</taxon>
        <taxon>Naegleria</taxon>
    </lineage>
</organism>
<protein>
    <recommendedName>
        <fullName evidence="1">Winged helix domain-containing protein</fullName>
    </recommendedName>
</protein>
<sequence>MSLQFVGLYFPKQISDFLFEHGFNDKCDQKLLHNDHHENTHKDFRALNLELFQLLEYYFIVLLQAEAVCSRMQSTVLTAMVEKEDKDSTLRMHSILKEFDRAKHFIYDMIQHKYELYHSKEYLGSTTSENVPRIIRLCDQLELSNKEFMAFAYVMVCQSSSLLESIIDHGASASMTVSAMTRAANMNTKEALKFMGQDRLHIQQGLVVIDSSYKDTISSYCVKMPTECINALVGITLTAEEFLKIDKTKLSEILLEEESFVLPGITTHPKSPSSDVDNESEEIEIDDNEVDDELKKLQAEIGDDSEFDVYEFMQKDKKSDNTNPTKEIQTNKNEEDFLAPYADDIEYLDDRFQYICAKIRLRNAEIEKITEENDDTYKVSRTRSQESVIRELRANVDYYWENVRRE</sequence>
<dbReference type="Proteomes" id="UP000816034">
    <property type="component" value="Unassembled WGS sequence"/>
</dbReference>
<comment type="caution">
    <text evidence="2">The sequence shown here is derived from an EMBL/GenBank/DDBJ whole genome shotgun (WGS) entry which is preliminary data.</text>
</comment>
<dbReference type="EMBL" id="PYSW02000011">
    <property type="protein sequence ID" value="KAG2387981.1"/>
    <property type="molecule type" value="Genomic_DNA"/>
</dbReference>
<dbReference type="InterPro" id="IPR054472">
    <property type="entry name" value="WHD"/>
</dbReference>
<evidence type="ECO:0000313" key="2">
    <source>
        <dbReference type="EMBL" id="KAG2387981.1"/>
    </source>
</evidence>
<dbReference type="Pfam" id="PF22977">
    <property type="entry name" value="WHD"/>
    <property type="match status" value="1"/>
</dbReference>
<proteinExistence type="predicted"/>
<name>A0AA88GXX4_NAELO</name>
<evidence type="ECO:0000313" key="3">
    <source>
        <dbReference type="Proteomes" id="UP000816034"/>
    </source>
</evidence>
<gene>
    <name evidence="2" type="ORF">C9374_000831</name>
</gene>
<dbReference type="RefSeq" id="XP_044551973.1">
    <property type="nucleotide sequence ID" value="XM_044698372.1"/>
</dbReference>
<dbReference type="AlphaFoldDB" id="A0AA88GXX4"/>
<evidence type="ECO:0000259" key="1">
    <source>
        <dbReference type="Pfam" id="PF22977"/>
    </source>
</evidence>
<feature type="domain" description="Winged helix" evidence="1">
    <location>
        <begin position="331"/>
        <end position="397"/>
    </location>
</feature>
<accession>A0AA88GXX4</accession>
<dbReference type="GeneID" id="68093287"/>
<reference evidence="2 3" key="1">
    <citation type="journal article" date="2018" name="BMC Genomics">
        <title>The genome of Naegleria lovaniensis, the basis for a comparative approach to unravel pathogenicity factors of the human pathogenic amoeba N. fowleri.</title>
        <authorList>
            <person name="Liechti N."/>
            <person name="Schurch N."/>
            <person name="Bruggmann R."/>
            <person name="Wittwer M."/>
        </authorList>
    </citation>
    <scope>NUCLEOTIDE SEQUENCE [LARGE SCALE GENOMIC DNA]</scope>
    <source>
        <strain evidence="2 3">ATCC 30569</strain>
    </source>
</reference>